<feature type="binding site" evidence="7">
    <location>
        <position position="227"/>
    </location>
    <ligand>
        <name>ATP</name>
        <dbReference type="ChEBI" id="CHEBI:30616"/>
    </ligand>
</feature>
<dbReference type="GO" id="GO:0070507">
    <property type="term" value="P:regulation of microtubule cytoskeleton organization"/>
    <property type="evidence" value="ECO:0007669"/>
    <property type="project" value="TreeGrafter"/>
</dbReference>
<feature type="domain" description="Protein kinase" evidence="9">
    <location>
        <begin position="191"/>
        <end position="487"/>
    </location>
</feature>
<dbReference type="GO" id="GO:0090090">
    <property type="term" value="P:negative regulation of canonical Wnt signaling pathway"/>
    <property type="evidence" value="ECO:0007669"/>
    <property type="project" value="TreeGrafter"/>
</dbReference>
<dbReference type="GO" id="GO:0005634">
    <property type="term" value="C:nucleus"/>
    <property type="evidence" value="ECO:0007669"/>
    <property type="project" value="TreeGrafter"/>
</dbReference>
<dbReference type="PROSITE" id="PS50011">
    <property type="entry name" value="PROTEIN_KINASE_DOM"/>
    <property type="match status" value="1"/>
</dbReference>
<dbReference type="InterPro" id="IPR017441">
    <property type="entry name" value="Protein_kinase_ATP_BS"/>
</dbReference>
<evidence type="ECO:0000256" key="3">
    <source>
        <dbReference type="ARBA" id="ARBA00022679"/>
    </source>
</evidence>
<feature type="region of interest" description="Disordered" evidence="8">
    <location>
        <begin position="1"/>
        <end position="67"/>
    </location>
</feature>
<dbReference type="GO" id="GO:0005829">
    <property type="term" value="C:cytosol"/>
    <property type="evidence" value="ECO:0007669"/>
    <property type="project" value="TreeGrafter"/>
</dbReference>
<comment type="similarity">
    <text evidence="1">Belongs to the protein kinase superfamily. CMGC Ser/Thr protein kinase family. GSK-3 subfamily.</text>
</comment>
<proteinExistence type="inferred from homology"/>
<keyword evidence="3" id="KW-0808">Transferase</keyword>
<reference evidence="11" key="1">
    <citation type="submission" date="2017-02" db="UniProtKB">
        <authorList>
            <consortium name="WormBaseParasite"/>
        </authorList>
    </citation>
    <scope>IDENTIFICATION</scope>
</reference>
<dbReference type="WBParaSite" id="ALUE_0001339901-mRNA-1">
    <property type="protein sequence ID" value="ALUE_0001339901-mRNA-1"/>
    <property type="gene ID" value="ALUE_0001339901"/>
</dbReference>
<dbReference type="GO" id="GO:0004674">
    <property type="term" value="F:protein serine/threonine kinase activity"/>
    <property type="evidence" value="ECO:0007669"/>
    <property type="project" value="UniProtKB-KW"/>
</dbReference>
<dbReference type="InterPro" id="IPR000719">
    <property type="entry name" value="Prot_kinase_dom"/>
</dbReference>
<accession>A0A0M3I7Z9</accession>
<feature type="compositionally biased region" description="Basic and acidic residues" evidence="8">
    <location>
        <begin position="56"/>
        <end position="67"/>
    </location>
</feature>
<sequence>MNNPDESKKSTTCREESDKTAKSDLNLGLKTHVTSSNSTVDDEVNRTAIESSPLSDQKESRLAFEEESNLKESTVKKGTTEENLTDVTTCTSQLQQLPVEETFKREAEENEHFDPHFYKNLIAIRQHDQTKRLCETLAERRQRDSEMTEIKVLAKSVLVKQTGYIGSGVFSDVYKGYVLRAGQSESDSVLVKQTGYIGSGVFSDVYKGYVLRAGQSESDVKHVAIKKIWPDPSREDRQIGVHRLLKHPNIARLLLYFVCVHPTTRVASWTLVMDLMPSTVGREQSYYIDKGLLLPQIYVKLWMFQTMSALGYMEKSRVSHRDIKPENLLVDYNFGTLKVGDFGSAKIHKPGDTSNSYQVTRYYRAPELCFGYTKYDATVDVWSAGCILAELLTNRIIFYGRNNADQLRKIIRVIGTPTMRQLSACIPGHYVSESIFKKKYPPVDLFFLLSKYNKTITRECVSFISGILRYETHERLRGKKALDHPYFNSLRIANGRLPNGYPLPPLYYP</sequence>
<evidence type="ECO:0000256" key="6">
    <source>
        <dbReference type="ARBA" id="ARBA00022840"/>
    </source>
</evidence>
<keyword evidence="5" id="KW-0418">Kinase</keyword>
<dbReference type="GO" id="GO:0030424">
    <property type="term" value="C:axon"/>
    <property type="evidence" value="ECO:0007669"/>
    <property type="project" value="TreeGrafter"/>
</dbReference>
<name>A0A0M3I7Z9_ASCLU</name>
<keyword evidence="4 7" id="KW-0547">Nucleotide-binding</keyword>
<dbReference type="InterPro" id="IPR008271">
    <property type="entry name" value="Ser/Thr_kinase_AS"/>
</dbReference>
<dbReference type="PROSITE" id="PS00107">
    <property type="entry name" value="PROTEIN_KINASE_ATP"/>
    <property type="match status" value="1"/>
</dbReference>
<dbReference type="GO" id="GO:0007165">
    <property type="term" value="P:signal transduction"/>
    <property type="evidence" value="ECO:0007669"/>
    <property type="project" value="TreeGrafter"/>
</dbReference>
<dbReference type="PANTHER" id="PTHR24057">
    <property type="entry name" value="GLYCOGEN SYNTHASE KINASE-3 ALPHA"/>
    <property type="match status" value="1"/>
</dbReference>
<dbReference type="GO" id="GO:0005524">
    <property type="term" value="F:ATP binding"/>
    <property type="evidence" value="ECO:0007669"/>
    <property type="project" value="UniProtKB-UniRule"/>
</dbReference>
<keyword evidence="2" id="KW-0723">Serine/threonine-protein kinase</keyword>
<dbReference type="SMART" id="SM00220">
    <property type="entry name" value="S_TKc"/>
    <property type="match status" value="1"/>
</dbReference>
<dbReference type="AlphaFoldDB" id="A0A0M3I7Z9"/>
<dbReference type="FunFam" id="1.10.510.10:FF:000624">
    <property type="entry name" value="Mitogen-activated protein kinase"/>
    <property type="match status" value="1"/>
</dbReference>
<organism evidence="10 11">
    <name type="scientific">Ascaris lumbricoides</name>
    <name type="common">Giant roundworm</name>
    <dbReference type="NCBI Taxonomy" id="6252"/>
    <lineage>
        <taxon>Eukaryota</taxon>
        <taxon>Metazoa</taxon>
        <taxon>Ecdysozoa</taxon>
        <taxon>Nematoda</taxon>
        <taxon>Chromadorea</taxon>
        <taxon>Rhabditida</taxon>
        <taxon>Spirurina</taxon>
        <taxon>Ascaridomorpha</taxon>
        <taxon>Ascaridoidea</taxon>
        <taxon>Ascarididae</taxon>
        <taxon>Ascaris</taxon>
    </lineage>
</organism>
<dbReference type="InterPro" id="IPR011009">
    <property type="entry name" value="Kinase-like_dom_sf"/>
</dbReference>
<dbReference type="Gene3D" id="3.30.200.20">
    <property type="entry name" value="Phosphorylase Kinase, domain 1"/>
    <property type="match status" value="1"/>
</dbReference>
<dbReference type="Gene3D" id="1.10.510.10">
    <property type="entry name" value="Transferase(Phosphotransferase) domain 1"/>
    <property type="match status" value="1"/>
</dbReference>
<feature type="compositionally biased region" description="Basic and acidic residues" evidence="8">
    <location>
        <begin position="1"/>
        <end position="22"/>
    </location>
</feature>
<evidence type="ECO:0000256" key="8">
    <source>
        <dbReference type="SAM" id="MobiDB-lite"/>
    </source>
</evidence>
<evidence type="ECO:0000313" key="10">
    <source>
        <dbReference type="Proteomes" id="UP000036681"/>
    </source>
</evidence>
<evidence type="ECO:0000256" key="5">
    <source>
        <dbReference type="ARBA" id="ARBA00022777"/>
    </source>
</evidence>
<keyword evidence="10" id="KW-1185">Reference proteome</keyword>
<dbReference type="PANTHER" id="PTHR24057:SF18">
    <property type="entry name" value="SERINE_THREONINE-PROTEIN KINASE R03D7.5-RELATED"/>
    <property type="match status" value="1"/>
</dbReference>
<dbReference type="Pfam" id="PF00069">
    <property type="entry name" value="Pkinase"/>
    <property type="match status" value="1"/>
</dbReference>
<evidence type="ECO:0000259" key="9">
    <source>
        <dbReference type="PROSITE" id="PS50011"/>
    </source>
</evidence>
<evidence type="ECO:0000256" key="2">
    <source>
        <dbReference type="ARBA" id="ARBA00022527"/>
    </source>
</evidence>
<keyword evidence="6 7" id="KW-0067">ATP-binding</keyword>
<dbReference type="GO" id="GO:0030154">
    <property type="term" value="P:cell differentiation"/>
    <property type="evidence" value="ECO:0007669"/>
    <property type="project" value="TreeGrafter"/>
</dbReference>
<dbReference type="GO" id="GO:0032436">
    <property type="term" value="P:positive regulation of proteasomal ubiquitin-dependent protein catabolic process"/>
    <property type="evidence" value="ECO:0007669"/>
    <property type="project" value="TreeGrafter"/>
</dbReference>
<dbReference type="Proteomes" id="UP000036681">
    <property type="component" value="Unplaced"/>
</dbReference>
<dbReference type="SUPFAM" id="SSF56112">
    <property type="entry name" value="Protein kinase-like (PK-like)"/>
    <property type="match status" value="1"/>
</dbReference>
<protein>
    <submittedName>
        <fullName evidence="11">Protein kinase domain-containing protein</fullName>
    </submittedName>
</protein>
<evidence type="ECO:0000256" key="7">
    <source>
        <dbReference type="PROSITE-ProRule" id="PRU10141"/>
    </source>
</evidence>
<dbReference type="PROSITE" id="PS00108">
    <property type="entry name" value="PROTEIN_KINASE_ST"/>
    <property type="match status" value="1"/>
</dbReference>
<evidence type="ECO:0000256" key="1">
    <source>
        <dbReference type="ARBA" id="ARBA00005527"/>
    </source>
</evidence>
<evidence type="ECO:0000313" key="11">
    <source>
        <dbReference type="WBParaSite" id="ALUE_0001339901-mRNA-1"/>
    </source>
</evidence>
<evidence type="ECO:0000256" key="4">
    <source>
        <dbReference type="ARBA" id="ARBA00022741"/>
    </source>
</evidence>
<dbReference type="InterPro" id="IPR050591">
    <property type="entry name" value="GSK-3"/>
</dbReference>